<accession>A0A1G2ICL2</accession>
<comment type="caution">
    <text evidence="3">The sequence shown here is derived from an EMBL/GenBank/DDBJ whole genome shotgun (WGS) entry which is preliminary data.</text>
</comment>
<evidence type="ECO:0000313" key="4">
    <source>
        <dbReference type="Proteomes" id="UP000176774"/>
    </source>
</evidence>
<dbReference type="Proteomes" id="UP000176774">
    <property type="component" value="Unassembled WGS sequence"/>
</dbReference>
<protein>
    <submittedName>
        <fullName evidence="3">Uncharacterized protein</fullName>
    </submittedName>
</protein>
<sequence>METIRPSEEPENLEQINIKNELPETLEQELVFSFSENKEAGEELTEETQRAENDIKSEEGKLFTSVKDSFQSVFTGTRLAGAAAVVWASTITACGDNNPNVKVASAPSIEKKIGREITGVEKARLATEQAKKSADEEIGIIIAGIERELIEAKRDLTLAKLKGERIERIDKANEKVEKLKRKLWLAENDRTEAEEEKDAKMREVAEKKHRELLGKRSEEEREAIEEKEKKEKIRELEGVNRLMPLVLKKEEAYMKLQGFKKVERKGDDLHVTFAKVPYLVPPDNIPNFLGALKILENERDDFPREKRGEIRWGTRLEGIIKNHGTELTPARSESEFQPKKGGVKSEIRPEEKSNSEKLLDEKLKTAEENAIYSMRQYGFEVLKNTSDQLFSIQIDSESYQIHKKNVPKLAEFITGLEYERKHLYQAWENYKLREVHQLKMRGRFTGAQQKRINGEIRHIERITRADLAGRVKQYVIEIAEE</sequence>
<feature type="compositionally biased region" description="Basic and acidic residues" evidence="2">
    <location>
        <begin position="332"/>
        <end position="356"/>
    </location>
</feature>
<feature type="coiled-coil region" evidence="1">
    <location>
        <begin position="142"/>
        <end position="236"/>
    </location>
</feature>
<feature type="region of interest" description="Disordered" evidence="2">
    <location>
        <begin position="327"/>
        <end position="356"/>
    </location>
</feature>
<dbReference type="EMBL" id="MHPA01000026">
    <property type="protein sequence ID" value="OGZ72475.1"/>
    <property type="molecule type" value="Genomic_DNA"/>
</dbReference>
<gene>
    <name evidence="3" type="ORF">A2908_02830</name>
</gene>
<feature type="region of interest" description="Disordered" evidence="2">
    <location>
        <begin position="1"/>
        <end position="20"/>
    </location>
</feature>
<evidence type="ECO:0000313" key="3">
    <source>
        <dbReference type="EMBL" id="OGZ72475.1"/>
    </source>
</evidence>
<dbReference type="AlphaFoldDB" id="A0A1G2ICL2"/>
<organism evidence="3 4">
    <name type="scientific">Candidatus Staskawiczbacteria bacterium RIFCSPLOWO2_01_FULL_38_12b</name>
    <dbReference type="NCBI Taxonomy" id="1802214"/>
    <lineage>
        <taxon>Bacteria</taxon>
        <taxon>Candidatus Staskawicziibacteriota</taxon>
    </lineage>
</organism>
<evidence type="ECO:0000256" key="1">
    <source>
        <dbReference type="SAM" id="Coils"/>
    </source>
</evidence>
<name>A0A1G2ICL2_9BACT</name>
<proteinExistence type="predicted"/>
<reference evidence="3 4" key="1">
    <citation type="journal article" date="2016" name="Nat. Commun.">
        <title>Thousands of microbial genomes shed light on interconnected biogeochemical processes in an aquifer system.</title>
        <authorList>
            <person name="Anantharaman K."/>
            <person name="Brown C.T."/>
            <person name="Hug L.A."/>
            <person name="Sharon I."/>
            <person name="Castelle C.J."/>
            <person name="Probst A.J."/>
            <person name="Thomas B.C."/>
            <person name="Singh A."/>
            <person name="Wilkins M.J."/>
            <person name="Karaoz U."/>
            <person name="Brodie E.L."/>
            <person name="Williams K.H."/>
            <person name="Hubbard S.S."/>
            <person name="Banfield J.F."/>
        </authorList>
    </citation>
    <scope>NUCLEOTIDE SEQUENCE [LARGE SCALE GENOMIC DNA]</scope>
</reference>
<keyword evidence="1" id="KW-0175">Coiled coil</keyword>
<dbReference type="STRING" id="1802214.A2908_02830"/>
<evidence type="ECO:0000256" key="2">
    <source>
        <dbReference type="SAM" id="MobiDB-lite"/>
    </source>
</evidence>